<evidence type="ECO:0000313" key="2">
    <source>
        <dbReference type="Proteomes" id="UP000799755"/>
    </source>
</evidence>
<protein>
    <submittedName>
        <fullName evidence="1">Uncharacterized protein</fullName>
    </submittedName>
</protein>
<keyword evidence="2" id="KW-1185">Reference proteome</keyword>
<sequence length="198" mass="22267">MSHQEIDQTLEVLTGANKRHPTNNNLRNGYYNPYLLQEKCNFNNQKDDDITVHQLQGLGTTAIVVTRSYGMINGGNGFSKLLGFSNTYRDKGPPTDPLVQYGTVFSRKSGREGYFVVIDPRTTRCTCCQRIWNGTDVTDEVERAPSVIRFELAKLVVFDVKPNVEKWPFLPESVKEVFEEAAEEASGTSGFIHPLTQS</sequence>
<comment type="caution">
    <text evidence="1">The sequence shown here is derived from an EMBL/GenBank/DDBJ whole genome shotgun (WGS) entry which is preliminary data.</text>
</comment>
<name>A0ACB6QA70_9PLEO</name>
<accession>A0ACB6QA70</accession>
<dbReference type="EMBL" id="MU003550">
    <property type="protein sequence ID" value="KAF2463420.1"/>
    <property type="molecule type" value="Genomic_DNA"/>
</dbReference>
<evidence type="ECO:0000313" key="1">
    <source>
        <dbReference type="EMBL" id="KAF2463420.1"/>
    </source>
</evidence>
<reference evidence="1" key="1">
    <citation type="journal article" date="2020" name="Stud. Mycol.">
        <title>101 Dothideomycetes genomes: a test case for predicting lifestyles and emergence of pathogens.</title>
        <authorList>
            <person name="Haridas S."/>
            <person name="Albert R."/>
            <person name="Binder M."/>
            <person name="Bloem J."/>
            <person name="Labutti K."/>
            <person name="Salamov A."/>
            <person name="Andreopoulos B."/>
            <person name="Baker S."/>
            <person name="Barry K."/>
            <person name="Bills G."/>
            <person name="Bluhm B."/>
            <person name="Cannon C."/>
            <person name="Castanera R."/>
            <person name="Culley D."/>
            <person name="Daum C."/>
            <person name="Ezra D."/>
            <person name="Gonzalez J."/>
            <person name="Henrissat B."/>
            <person name="Kuo A."/>
            <person name="Liang C."/>
            <person name="Lipzen A."/>
            <person name="Lutzoni F."/>
            <person name="Magnuson J."/>
            <person name="Mondo S."/>
            <person name="Nolan M."/>
            <person name="Ohm R."/>
            <person name="Pangilinan J."/>
            <person name="Park H.-J."/>
            <person name="Ramirez L."/>
            <person name="Alfaro M."/>
            <person name="Sun H."/>
            <person name="Tritt A."/>
            <person name="Yoshinaga Y."/>
            <person name="Zwiers L.-H."/>
            <person name="Turgeon B."/>
            <person name="Goodwin S."/>
            <person name="Spatafora J."/>
            <person name="Crous P."/>
            <person name="Grigoriev I."/>
        </authorList>
    </citation>
    <scope>NUCLEOTIDE SEQUENCE</scope>
    <source>
        <strain evidence="1">ATCC 200398</strain>
    </source>
</reference>
<proteinExistence type="predicted"/>
<organism evidence="1 2">
    <name type="scientific">Lindgomyces ingoldianus</name>
    <dbReference type="NCBI Taxonomy" id="673940"/>
    <lineage>
        <taxon>Eukaryota</taxon>
        <taxon>Fungi</taxon>
        <taxon>Dikarya</taxon>
        <taxon>Ascomycota</taxon>
        <taxon>Pezizomycotina</taxon>
        <taxon>Dothideomycetes</taxon>
        <taxon>Pleosporomycetidae</taxon>
        <taxon>Pleosporales</taxon>
        <taxon>Lindgomycetaceae</taxon>
        <taxon>Lindgomyces</taxon>
    </lineage>
</organism>
<gene>
    <name evidence="1" type="ORF">BDR25DRAFT_319945</name>
</gene>
<dbReference type="Proteomes" id="UP000799755">
    <property type="component" value="Unassembled WGS sequence"/>
</dbReference>